<protein>
    <recommendedName>
        <fullName evidence="3">HTH tetR-type domain-containing protein</fullName>
    </recommendedName>
</protein>
<keyword evidence="1 2" id="KW-0238">DNA-binding</keyword>
<dbReference type="GO" id="GO:0003677">
    <property type="term" value="F:DNA binding"/>
    <property type="evidence" value="ECO:0007669"/>
    <property type="project" value="UniProtKB-UniRule"/>
</dbReference>
<evidence type="ECO:0000313" key="4">
    <source>
        <dbReference type="EMBL" id="OFI36203.1"/>
    </source>
</evidence>
<dbReference type="RefSeq" id="WP_070174610.1">
    <property type="nucleotide sequence ID" value="NZ_BMJR01000007.1"/>
</dbReference>
<proteinExistence type="predicted"/>
<dbReference type="InterPro" id="IPR009057">
    <property type="entry name" value="Homeodomain-like_sf"/>
</dbReference>
<dbReference type="PANTHER" id="PTHR43479">
    <property type="entry name" value="ACREF/ENVCD OPERON REPRESSOR-RELATED"/>
    <property type="match status" value="1"/>
</dbReference>
<dbReference type="SUPFAM" id="SSF46689">
    <property type="entry name" value="Homeodomain-like"/>
    <property type="match status" value="1"/>
</dbReference>
<accession>A0A1E8FL90</accession>
<dbReference type="OrthoDB" id="4541465at2"/>
<dbReference type="STRING" id="1856405.BFC17_08755"/>
<dbReference type="InterPro" id="IPR050624">
    <property type="entry name" value="HTH-type_Tx_Regulator"/>
</dbReference>
<dbReference type="Proteomes" id="UP000176037">
    <property type="component" value="Unassembled WGS sequence"/>
</dbReference>
<evidence type="ECO:0000259" key="3">
    <source>
        <dbReference type="PROSITE" id="PS50977"/>
    </source>
</evidence>
<feature type="domain" description="HTH tetR-type" evidence="3">
    <location>
        <begin position="5"/>
        <end position="66"/>
    </location>
</feature>
<organism evidence="4 5">
    <name type="scientific">Alteromonas lipolytica</name>
    <dbReference type="NCBI Taxonomy" id="1856405"/>
    <lineage>
        <taxon>Bacteria</taxon>
        <taxon>Pseudomonadati</taxon>
        <taxon>Pseudomonadota</taxon>
        <taxon>Gammaproteobacteria</taxon>
        <taxon>Alteromonadales</taxon>
        <taxon>Alteromonadaceae</taxon>
        <taxon>Alteromonas/Salinimonas group</taxon>
        <taxon>Alteromonas</taxon>
    </lineage>
</organism>
<dbReference type="EMBL" id="MJIC01000002">
    <property type="protein sequence ID" value="OFI36203.1"/>
    <property type="molecule type" value="Genomic_DNA"/>
</dbReference>
<dbReference type="AlphaFoldDB" id="A0A1E8FL90"/>
<evidence type="ECO:0000256" key="2">
    <source>
        <dbReference type="PROSITE-ProRule" id="PRU00335"/>
    </source>
</evidence>
<evidence type="ECO:0000313" key="5">
    <source>
        <dbReference type="Proteomes" id="UP000176037"/>
    </source>
</evidence>
<sequence length="191" mass="21827">MAKKRLTRDDWIDAAIEVLLSGGGIYHVRVDNLAKQLGITRGSFYYHFDSREELLKAMLDKWRAKATESVIAGLQHKYKTPQEQLQNLAELPLKGQRAFDAASTELALRGWARRDQMARATLEEIDKYRTAFIQNLFTEMGHSPEKAADLAFLFYSYMQMTSLLPTELKSDAARERGKRITALLTDLITNQ</sequence>
<dbReference type="Gene3D" id="1.10.357.10">
    <property type="entry name" value="Tetracycline Repressor, domain 2"/>
    <property type="match status" value="1"/>
</dbReference>
<reference evidence="4 5" key="1">
    <citation type="submission" date="2016-09" db="EMBL/GenBank/DDBJ databases">
        <title>Alteromonas lipolytica, a new species isolated from sea water.</title>
        <authorList>
            <person name="Wu Y.-H."/>
            <person name="Cheng H."/>
            <person name="Xu X.-W."/>
        </authorList>
    </citation>
    <scope>NUCLEOTIDE SEQUENCE [LARGE SCALE GENOMIC DNA]</scope>
    <source>
        <strain evidence="4 5">JW12</strain>
    </source>
</reference>
<comment type="caution">
    <text evidence="4">The sequence shown here is derived from an EMBL/GenBank/DDBJ whole genome shotgun (WGS) entry which is preliminary data.</text>
</comment>
<dbReference type="PROSITE" id="PS50977">
    <property type="entry name" value="HTH_TETR_2"/>
    <property type="match status" value="1"/>
</dbReference>
<evidence type="ECO:0000256" key="1">
    <source>
        <dbReference type="ARBA" id="ARBA00023125"/>
    </source>
</evidence>
<dbReference type="PANTHER" id="PTHR43479:SF11">
    <property type="entry name" value="ACREF_ENVCD OPERON REPRESSOR-RELATED"/>
    <property type="match status" value="1"/>
</dbReference>
<dbReference type="InterPro" id="IPR001647">
    <property type="entry name" value="HTH_TetR"/>
</dbReference>
<name>A0A1E8FL90_9ALTE</name>
<gene>
    <name evidence="4" type="ORF">BFC17_08755</name>
</gene>
<keyword evidence="5" id="KW-1185">Reference proteome</keyword>
<feature type="DNA-binding region" description="H-T-H motif" evidence="2">
    <location>
        <begin position="29"/>
        <end position="48"/>
    </location>
</feature>
<dbReference type="Pfam" id="PF00440">
    <property type="entry name" value="TetR_N"/>
    <property type="match status" value="1"/>
</dbReference>